<dbReference type="Pfam" id="PF00106">
    <property type="entry name" value="adh_short"/>
    <property type="match status" value="1"/>
</dbReference>
<name>A0A7K1LGA5_9MICC</name>
<sequence>MTQLSTHDSATKKLSAKVAVVTGASSGIGRESARQLADEGWTVYAVARRAERLEELAKETGVIPHSLDITDRDAVDDLAERVIEEQGTIDALLNISGAAIGVDPVADGDPADWESMFRLNVIGTLHVTQAFLPALRSNGHGTVMNLTSTAAEAGYEGGGGYNAAKFGERGMTQALRLEEAENNLRVIEICPGMVRTEEFSVKRLGGNQDAADSVYRGVDEPLTAEDVARVVTFSVTLPHHINLDQITMRPVAQASQFKVIRRS</sequence>
<dbReference type="EMBL" id="WOGT01000001">
    <property type="protein sequence ID" value="MUN54226.1"/>
    <property type="molecule type" value="Genomic_DNA"/>
</dbReference>
<protein>
    <submittedName>
        <fullName evidence="4">SDR family NAD(P)-dependent oxidoreductase</fullName>
    </submittedName>
</protein>
<organism evidence="4 5">
    <name type="scientific">Rothia koreensis</name>
    <dbReference type="NCBI Taxonomy" id="592378"/>
    <lineage>
        <taxon>Bacteria</taxon>
        <taxon>Bacillati</taxon>
        <taxon>Actinomycetota</taxon>
        <taxon>Actinomycetes</taxon>
        <taxon>Micrococcales</taxon>
        <taxon>Micrococcaceae</taxon>
        <taxon>Rothia</taxon>
    </lineage>
</organism>
<dbReference type="OrthoDB" id="9775296at2"/>
<dbReference type="FunFam" id="3.40.50.720:FF:000047">
    <property type="entry name" value="NADP-dependent L-serine/L-allo-threonine dehydrogenase"/>
    <property type="match status" value="1"/>
</dbReference>
<dbReference type="AlphaFoldDB" id="A0A7K1LGA5"/>
<dbReference type="PRINTS" id="PR00080">
    <property type="entry name" value="SDRFAMILY"/>
</dbReference>
<dbReference type="PRINTS" id="PR00081">
    <property type="entry name" value="GDHRDH"/>
</dbReference>
<dbReference type="Proteomes" id="UP000462152">
    <property type="component" value="Unassembled WGS sequence"/>
</dbReference>
<dbReference type="PANTHER" id="PTHR42901:SF1">
    <property type="entry name" value="ALCOHOL DEHYDROGENASE"/>
    <property type="match status" value="1"/>
</dbReference>
<comment type="caution">
    <text evidence="4">The sequence shown here is derived from an EMBL/GenBank/DDBJ whole genome shotgun (WGS) entry which is preliminary data.</text>
</comment>
<keyword evidence="2" id="KW-0560">Oxidoreductase</keyword>
<evidence type="ECO:0000256" key="2">
    <source>
        <dbReference type="ARBA" id="ARBA00023002"/>
    </source>
</evidence>
<evidence type="ECO:0000256" key="3">
    <source>
        <dbReference type="RuleBase" id="RU000363"/>
    </source>
</evidence>
<evidence type="ECO:0000313" key="4">
    <source>
        <dbReference type="EMBL" id="MUN54226.1"/>
    </source>
</evidence>
<evidence type="ECO:0000313" key="5">
    <source>
        <dbReference type="Proteomes" id="UP000462152"/>
    </source>
</evidence>
<dbReference type="PANTHER" id="PTHR42901">
    <property type="entry name" value="ALCOHOL DEHYDROGENASE"/>
    <property type="match status" value="1"/>
</dbReference>
<reference evidence="4 5" key="1">
    <citation type="submission" date="2019-12" db="EMBL/GenBank/DDBJ databases">
        <authorList>
            <person name="Li J."/>
            <person name="Shi Y."/>
            <person name="Xu G."/>
            <person name="Xiao D."/>
            <person name="Ran X."/>
        </authorList>
    </citation>
    <scope>NUCLEOTIDE SEQUENCE [LARGE SCALE GENOMIC DNA]</scope>
    <source>
        <strain evidence="4 5">JCM 15915</strain>
    </source>
</reference>
<evidence type="ECO:0000256" key="1">
    <source>
        <dbReference type="ARBA" id="ARBA00006484"/>
    </source>
</evidence>
<dbReference type="RefSeq" id="WP_129314297.1">
    <property type="nucleotide sequence ID" value="NZ_NOIQ01000001.1"/>
</dbReference>
<comment type="similarity">
    <text evidence="1 3">Belongs to the short-chain dehydrogenases/reductases (SDR) family.</text>
</comment>
<dbReference type="Gene3D" id="3.40.50.720">
    <property type="entry name" value="NAD(P)-binding Rossmann-like Domain"/>
    <property type="match status" value="1"/>
</dbReference>
<dbReference type="SUPFAM" id="SSF51735">
    <property type="entry name" value="NAD(P)-binding Rossmann-fold domains"/>
    <property type="match status" value="1"/>
</dbReference>
<proteinExistence type="inferred from homology"/>
<keyword evidence="5" id="KW-1185">Reference proteome</keyword>
<dbReference type="GO" id="GO:0016616">
    <property type="term" value="F:oxidoreductase activity, acting on the CH-OH group of donors, NAD or NADP as acceptor"/>
    <property type="evidence" value="ECO:0007669"/>
    <property type="project" value="UniProtKB-ARBA"/>
</dbReference>
<accession>A0A7K1LGA5</accession>
<dbReference type="InterPro" id="IPR036291">
    <property type="entry name" value="NAD(P)-bd_dom_sf"/>
</dbReference>
<dbReference type="InterPro" id="IPR002347">
    <property type="entry name" value="SDR_fam"/>
</dbReference>
<gene>
    <name evidence="4" type="ORF">GMA10_03180</name>
</gene>